<evidence type="ECO:0000313" key="2">
    <source>
        <dbReference type="EMBL" id="PVU86072.1"/>
    </source>
</evidence>
<dbReference type="InterPro" id="IPR012677">
    <property type="entry name" value="Nucleotide-bd_a/b_plait_sf"/>
</dbReference>
<dbReference type="OrthoDB" id="417481at2759"/>
<dbReference type="EMBL" id="MBFR01000733">
    <property type="protein sequence ID" value="PVU86072.1"/>
    <property type="molecule type" value="Genomic_DNA"/>
</dbReference>
<evidence type="ECO:0000259" key="1">
    <source>
        <dbReference type="Pfam" id="PF04059"/>
    </source>
</evidence>
<dbReference type="Gene3D" id="3.30.70.330">
    <property type="match status" value="1"/>
</dbReference>
<feature type="domain" description="Mei2-like C-terminal RNA recognition motif" evidence="1">
    <location>
        <begin position="343"/>
        <end position="438"/>
    </location>
</feature>
<accession>A0A2T9Y159</accession>
<dbReference type="InterPro" id="IPR007201">
    <property type="entry name" value="Mei2-like_Rrm_C"/>
</dbReference>
<keyword evidence="3" id="KW-1185">Reference proteome</keyword>
<dbReference type="STRING" id="133385.A0A2T9Y159"/>
<protein>
    <recommendedName>
        <fullName evidence="1">Mei2-like C-terminal RNA recognition motif domain-containing protein</fullName>
    </recommendedName>
</protein>
<proteinExistence type="predicted"/>
<dbReference type="Proteomes" id="UP000245383">
    <property type="component" value="Unassembled WGS sequence"/>
</dbReference>
<dbReference type="AlphaFoldDB" id="A0A2T9Y159"/>
<organism evidence="2 3">
    <name type="scientific">Smittium simulii</name>
    <dbReference type="NCBI Taxonomy" id="133385"/>
    <lineage>
        <taxon>Eukaryota</taxon>
        <taxon>Fungi</taxon>
        <taxon>Fungi incertae sedis</taxon>
        <taxon>Zoopagomycota</taxon>
        <taxon>Kickxellomycotina</taxon>
        <taxon>Harpellomycetes</taxon>
        <taxon>Harpellales</taxon>
        <taxon>Legeriomycetaceae</taxon>
        <taxon>Smittium</taxon>
    </lineage>
</organism>
<dbReference type="InterPro" id="IPR035979">
    <property type="entry name" value="RBD_domain_sf"/>
</dbReference>
<comment type="caution">
    <text evidence="2">The sequence shown here is derived from an EMBL/GenBank/DDBJ whole genome shotgun (WGS) entry which is preliminary data.</text>
</comment>
<dbReference type="SUPFAM" id="SSF54928">
    <property type="entry name" value="RNA-binding domain, RBD"/>
    <property type="match status" value="2"/>
</dbReference>
<dbReference type="Pfam" id="PF04059">
    <property type="entry name" value="RRM_2"/>
    <property type="match status" value="1"/>
</dbReference>
<name>A0A2T9Y159_9FUNG</name>
<evidence type="ECO:0000313" key="3">
    <source>
        <dbReference type="Proteomes" id="UP000245383"/>
    </source>
</evidence>
<dbReference type="GO" id="GO:0003676">
    <property type="term" value="F:nucleic acid binding"/>
    <property type="evidence" value="ECO:0007669"/>
    <property type="project" value="InterPro"/>
</dbReference>
<sequence>MSLDRAVHVSPIIPLWTKKVLISIFSDYGQVYDIILVQSNLNAQKINTSAVVIFYDSRSVDNLLQNKLGEFDILLYFTKITRLPSQNLKDYGQVYDIILVQSNLNAQKINTSAVVIFYDSRSVDNLLQNKLGEFDILLYFTKITRLPSQNLKNLQIKNLKIVIYDSLFITSVINIGKMFYEVPDVKSIFFGYNSYKSACVLVFYDSRKATQYYEVLRNNNNMLIFLADQSKCIRVLQQVNNQNRAFNSIRANLIDQNYSKLNEVIPQQKESFDEPISDFYKPEYIYNNYIKPPEYFGDKDRGNTVDSGLSGLTVNNLDTFGASDVPEHLQFDVNKVEAGLDTRTMLMVRNIPNRYTKRQFIEWAMEFGKGYFDFLYLRIDWSTKRNSGFGFIHFTDLKSLVCFVKLYGMKKWQLHDSKKRCLFAYGEEQNLSRLIQRFSSQGMKTGIWEYQPSSFYTGGENAGLEIVPYWALGHIEHLE</sequence>
<gene>
    <name evidence="2" type="ORF">BB561_006819</name>
</gene>
<reference evidence="2 3" key="1">
    <citation type="journal article" date="2018" name="MBio">
        <title>Comparative Genomics Reveals the Core Gene Toolbox for the Fungus-Insect Symbiosis.</title>
        <authorList>
            <person name="Wang Y."/>
            <person name="Stata M."/>
            <person name="Wang W."/>
            <person name="Stajich J.E."/>
            <person name="White M.M."/>
            <person name="Moncalvo J.M."/>
        </authorList>
    </citation>
    <scope>NUCLEOTIDE SEQUENCE [LARGE SCALE GENOMIC DNA]</scope>
    <source>
        <strain evidence="2 3">SWE-8-4</strain>
    </source>
</reference>